<feature type="transmembrane region" description="Helical" evidence="1">
    <location>
        <begin position="93"/>
        <end position="114"/>
    </location>
</feature>
<feature type="transmembrane region" description="Helical" evidence="1">
    <location>
        <begin position="126"/>
        <end position="150"/>
    </location>
</feature>
<dbReference type="Pfam" id="PF13240">
    <property type="entry name" value="Zn_Ribbon_1"/>
    <property type="match status" value="1"/>
</dbReference>
<dbReference type="EMBL" id="LMVM01000005">
    <property type="protein sequence ID" value="PAV05445.1"/>
    <property type="molecule type" value="Genomic_DNA"/>
</dbReference>
<keyword evidence="1" id="KW-1133">Transmembrane helix</keyword>
<gene>
    <name evidence="3" type="ORF">ASJ80_09345</name>
</gene>
<reference evidence="3 4" key="1">
    <citation type="journal article" date="2017" name="BMC Genomics">
        <title>Genomic analysis of methanogenic archaea reveals a shift towards energy conservation.</title>
        <authorList>
            <person name="Gilmore S.P."/>
            <person name="Henske J.K."/>
            <person name="Sexton J.A."/>
            <person name="Solomon K.V."/>
            <person name="Seppala S."/>
            <person name="Yoo J.I."/>
            <person name="Huyett L.M."/>
            <person name="Pressman A."/>
            <person name="Cogan J.Z."/>
            <person name="Kivenson V."/>
            <person name="Peng X."/>
            <person name="Tan Y."/>
            <person name="Valentine D.L."/>
            <person name="O'Malley M.A."/>
        </authorList>
    </citation>
    <scope>NUCLEOTIDE SEQUENCE [LARGE SCALE GENOMIC DNA]</scope>
    <source>
        <strain evidence="3 4">M.o.H.</strain>
    </source>
</reference>
<dbReference type="RefSeq" id="WP_179288732.1">
    <property type="nucleotide sequence ID" value="NZ_LMVM01000005.1"/>
</dbReference>
<proteinExistence type="predicted"/>
<feature type="transmembrane region" description="Helical" evidence="1">
    <location>
        <begin position="59"/>
        <end position="81"/>
    </location>
</feature>
<dbReference type="Proteomes" id="UP000217784">
    <property type="component" value="Unassembled WGS sequence"/>
</dbReference>
<sequence length="217" mass="22845">MTFCQKCGSEIKEDATFCKNCGTNTKNSQANFTEYLDGKINLFGTDNLLGRLNRKVNLVGIYVGLAVSLLVLLITPVFYGIFVSSGALSLVGLLYLVLLSMMLLGSFVTSILCCRTYSEGMANGGFLGLIALINMGFILGAVWFSAIAIVSQMASAFSSFGGSSSSSVSSSTLPSSGSAGSVLPLAELIILPFLMIIVGVIGGWLGVFIKKLVKNNM</sequence>
<evidence type="ECO:0000313" key="4">
    <source>
        <dbReference type="Proteomes" id="UP000217784"/>
    </source>
</evidence>
<dbReference type="InterPro" id="IPR026870">
    <property type="entry name" value="Zinc_ribbon_dom"/>
</dbReference>
<dbReference type="AlphaFoldDB" id="A0A2A2H7X6"/>
<evidence type="ECO:0000256" key="1">
    <source>
        <dbReference type="SAM" id="Phobius"/>
    </source>
</evidence>
<keyword evidence="1" id="KW-0812">Transmembrane</keyword>
<name>A0A2A2H7X6_METBR</name>
<accession>A0A2A2H7X6</accession>
<feature type="domain" description="Zinc-ribbon" evidence="2">
    <location>
        <begin position="3"/>
        <end position="23"/>
    </location>
</feature>
<evidence type="ECO:0000259" key="2">
    <source>
        <dbReference type="Pfam" id="PF13240"/>
    </source>
</evidence>
<keyword evidence="4" id="KW-1185">Reference proteome</keyword>
<evidence type="ECO:0000313" key="3">
    <source>
        <dbReference type="EMBL" id="PAV05445.1"/>
    </source>
</evidence>
<organism evidence="3 4">
    <name type="scientific">Methanobacterium bryantii</name>
    <dbReference type="NCBI Taxonomy" id="2161"/>
    <lineage>
        <taxon>Archaea</taxon>
        <taxon>Methanobacteriati</taxon>
        <taxon>Methanobacteriota</taxon>
        <taxon>Methanomada group</taxon>
        <taxon>Methanobacteria</taxon>
        <taxon>Methanobacteriales</taxon>
        <taxon>Methanobacteriaceae</taxon>
        <taxon>Methanobacterium</taxon>
    </lineage>
</organism>
<feature type="transmembrane region" description="Helical" evidence="1">
    <location>
        <begin position="188"/>
        <end position="209"/>
    </location>
</feature>
<comment type="caution">
    <text evidence="3">The sequence shown here is derived from an EMBL/GenBank/DDBJ whole genome shotgun (WGS) entry which is preliminary data.</text>
</comment>
<protein>
    <recommendedName>
        <fullName evidence="2">Zinc-ribbon domain-containing protein</fullName>
    </recommendedName>
</protein>
<keyword evidence="1" id="KW-0472">Membrane</keyword>